<organism evidence="1 2">
    <name type="scientific">Nepenthes gracilis</name>
    <name type="common">Slender pitcher plant</name>
    <dbReference type="NCBI Taxonomy" id="150966"/>
    <lineage>
        <taxon>Eukaryota</taxon>
        <taxon>Viridiplantae</taxon>
        <taxon>Streptophyta</taxon>
        <taxon>Embryophyta</taxon>
        <taxon>Tracheophyta</taxon>
        <taxon>Spermatophyta</taxon>
        <taxon>Magnoliopsida</taxon>
        <taxon>eudicotyledons</taxon>
        <taxon>Gunneridae</taxon>
        <taxon>Pentapetalae</taxon>
        <taxon>Caryophyllales</taxon>
        <taxon>Nepenthaceae</taxon>
        <taxon>Nepenthes</taxon>
    </lineage>
</organism>
<sequence>MNSAKIKQGQKGSLYNGPLGILQDEFGRNNSSRKVSHLIVDHLKRRLDMLELINKLEHKSALIMQISSPVHGSLVIRFVDDKIIELQLPLLICPLKTRHHRLKLYPTSCRYGPHSLYNYTK</sequence>
<proteinExistence type="predicted"/>
<name>A0AAD3T253_NEPGR</name>
<evidence type="ECO:0000313" key="1">
    <source>
        <dbReference type="EMBL" id="GMH21653.1"/>
    </source>
</evidence>
<keyword evidence="2" id="KW-1185">Reference proteome</keyword>
<gene>
    <name evidence="1" type="ORF">Nepgr_023495</name>
</gene>
<dbReference type="Proteomes" id="UP001279734">
    <property type="component" value="Unassembled WGS sequence"/>
</dbReference>
<protein>
    <submittedName>
        <fullName evidence="1">Uncharacterized protein</fullName>
    </submittedName>
</protein>
<dbReference type="EMBL" id="BSYO01000023">
    <property type="protein sequence ID" value="GMH21653.1"/>
    <property type="molecule type" value="Genomic_DNA"/>
</dbReference>
<comment type="caution">
    <text evidence="1">The sequence shown here is derived from an EMBL/GenBank/DDBJ whole genome shotgun (WGS) entry which is preliminary data.</text>
</comment>
<accession>A0AAD3T253</accession>
<evidence type="ECO:0000313" key="2">
    <source>
        <dbReference type="Proteomes" id="UP001279734"/>
    </source>
</evidence>
<reference evidence="1" key="1">
    <citation type="submission" date="2023-05" db="EMBL/GenBank/DDBJ databases">
        <title>Nepenthes gracilis genome sequencing.</title>
        <authorList>
            <person name="Fukushima K."/>
        </authorList>
    </citation>
    <scope>NUCLEOTIDE SEQUENCE</scope>
    <source>
        <strain evidence="1">SING2019-196</strain>
    </source>
</reference>
<dbReference type="AlphaFoldDB" id="A0AAD3T253"/>